<dbReference type="InterPro" id="IPR036291">
    <property type="entry name" value="NAD(P)-bd_dom_sf"/>
</dbReference>
<evidence type="ECO:0000313" key="7">
    <source>
        <dbReference type="EMBL" id="GHP06174.1"/>
    </source>
</evidence>
<dbReference type="EMBL" id="BNJQ01000012">
    <property type="protein sequence ID" value="GHP06174.1"/>
    <property type="molecule type" value="Genomic_DNA"/>
</dbReference>
<dbReference type="Gene3D" id="3.40.1000.10">
    <property type="entry name" value="Mog1/PsbP, alpha/beta/alpha sandwich"/>
    <property type="match status" value="1"/>
</dbReference>
<dbReference type="PANTHER" id="PTHR43775">
    <property type="entry name" value="FATTY ACID SYNTHASE"/>
    <property type="match status" value="1"/>
</dbReference>
<feature type="region of interest" description="N-terminal hotdog fold" evidence="3">
    <location>
        <begin position="114"/>
        <end position="255"/>
    </location>
</feature>
<dbReference type="PANTHER" id="PTHR43775:SF37">
    <property type="entry name" value="SI:DKEY-61P9.11"/>
    <property type="match status" value="1"/>
</dbReference>
<reference evidence="7" key="1">
    <citation type="submission" date="2020-10" db="EMBL/GenBank/DDBJ databases">
        <title>Unveiling of a novel bifunctional photoreceptor, Dualchrome1, isolated from a cosmopolitan green alga.</title>
        <authorList>
            <person name="Suzuki S."/>
            <person name="Kawachi M."/>
        </authorList>
    </citation>
    <scope>NUCLEOTIDE SEQUENCE</scope>
    <source>
        <strain evidence="7">NIES 2893</strain>
    </source>
</reference>
<dbReference type="AlphaFoldDB" id="A0A830HGE4"/>
<dbReference type="GO" id="GO:0019898">
    <property type="term" value="C:extrinsic component of membrane"/>
    <property type="evidence" value="ECO:0007669"/>
    <property type="project" value="InterPro"/>
</dbReference>
<feature type="region of interest" description="Disordered" evidence="4">
    <location>
        <begin position="850"/>
        <end position="877"/>
    </location>
</feature>
<dbReference type="GO" id="GO:0031177">
    <property type="term" value="F:phosphopantetheine binding"/>
    <property type="evidence" value="ECO:0007669"/>
    <property type="project" value="InterPro"/>
</dbReference>
<dbReference type="PROSITE" id="PS50075">
    <property type="entry name" value="CARRIER"/>
    <property type="match status" value="1"/>
</dbReference>
<dbReference type="Gene3D" id="3.40.50.980">
    <property type="match status" value="1"/>
</dbReference>
<dbReference type="InterPro" id="IPR013968">
    <property type="entry name" value="PKS_KR"/>
</dbReference>
<evidence type="ECO:0000259" key="6">
    <source>
        <dbReference type="PROSITE" id="PS52019"/>
    </source>
</evidence>
<dbReference type="PROSITE" id="PS52019">
    <property type="entry name" value="PKS_MFAS_DH"/>
    <property type="match status" value="1"/>
</dbReference>
<keyword evidence="1" id="KW-0596">Phosphopantetheine</keyword>
<dbReference type="SUPFAM" id="SSF51735">
    <property type="entry name" value="NAD(P)-binding Rossmann-fold domains"/>
    <property type="match status" value="1"/>
</dbReference>
<dbReference type="InterPro" id="IPR049552">
    <property type="entry name" value="PKS_DH_N"/>
</dbReference>
<dbReference type="InterPro" id="IPR049900">
    <property type="entry name" value="PKS_mFAS_DH"/>
</dbReference>
<dbReference type="Gene3D" id="1.10.1200.10">
    <property type="entry name" value="ACP-like"/>
    <property type="match status" value="1"/>
</dbReference>
<evidence type="ECO:0000256" key="4">
    <source>
        <dbReference type="SAM" id="MobiDB-lite"/>
    </source>
</evidence>
<keyword evidence="8" id="KW-1185">Reference proteome</keyword>
<dbReference type="SMART" id="SM01294">
    <property type="entry name" value="PKS_PP_betabranch"/>
    <property type="match status" value="1"/>
</dbReference>
<comment type="caution">
    <text evidence="3">Lacks conserved residue(s) required for the propagation of feature annotation.</text>
</comment>
<dbReference type="SMART" id="SM00822">
    <property type="entry name" value="PKS_KR"/>
    <property type="match status" value="1"/>
</dbReference>
<evidence type="ECO:0000259" key="5">
    <source>
        <dbReference type="PROSITE" id="PS50075"/>
    </source>
</evidence>
<dbReference type="Gene3D" id="3.20.20.80">
    <property type="entry name" value="Glycosidases"/>
    <property type="match status" value="1"/>
</dbReference>
<dbReference type="Pfam" id="PF08659">
    <property type="entry name" value="KR"/>
    <property type="match status" value="1"/>
</dbReference>
<dbReference type="Gene3D" id="3.10.129.10">
    <property type="entry name" value="Hotdog Thioesterase"/>
    <property type="match status" value="1"/>
</dbReference>
<dbReference type="GO" id="GO:0015979">
    <property type="term" value="P:photosynthesis"/>
    <property type="evidence" value="ECO:0007669"/>
    <property type="project" value="InterPro"/>
</dbReference>
<dbReference type="InterPro" id="IPR002683">
    <property type="entry name" value="PsbP_C"/>
</dbReference>
<dbReference type="Gene3D" id="3.40.50.720">
    <property type="entry name" value="NAD(P)-binding Rossmann-like Domain"/>
    <property type="match status" value="1"/>
</dbReference>
<sequence length="1213" mass="127927">MCSQRAAADPMFLPNSAEHVVVHYAAAIACAVIVNINTRLTAAEVRHQLDDARLARDSATRVASGVSSPAFQGTNAHVIGEQVSSSSTTSRVVAADSSSYVWRMESLWIVLKPHHLVGRASAPAQGTAEGAVALRRNMHAYLWDHRVQGQALFPGAGFFETAAAFGAMLRGGSPCALTGVSIPMPLALPDPSDASFRSVVIACSVSKASGTPIATDVVGISHRLTSADCRVLSASVRMLELAQCASMLRVRRFELVTRGAHAPAAVSATAGTARTWPGVALASAWGVLRTAAEELPQVQCGGVDVDASAGATAPTTTKADLGDAQGAAARAGALLRPRLLHAQAHETVRRFQLEPMPRGAFTGLKAHALDALGVSDRADAMTLRVVAVGVNLRDVLNVLGMLRDAMLLNQSASRTMAVHAPKVCGAAHLRASLAAHAVDTSVLFSSIASLLGNGGQANYVSANAALDSFAHHSLTSGVASTSAQWGAWSGGGMASQDRSTALRLERMGMGSLDEDHGLSALHHMLKQLSGHAVVTANPFDWSRFLAQMPAVPAFVSEFEYLLEAVDASGTLGDAAKMQAAGLKHVHLGAEERKQQLERELMEVVRGVVGPDAQANDPLMEAGLDSLGAVELKNAIDTAVGIELPGTLVFDYPSVTAMVDYIDGAFYTSIDDAKEIDAATAGGFATSAAASSDGVCCMSVLAVSSLLPSLFQSSGFVDAITEPKRVLAHHPLMQLPPRKNPQQALLYRHRGGLSALLDTTTTPGASWLRRRLASLRDLGVDGFAPDGGSPRMYHAFDGALPPYLRCRSYVDTVLEASGGGSQLCLAESSWGMVDHPLGVRLGIQGKKMWDGCGLQEEDSDSEDSSSSSSSSDDDRDFSSAGWRELHSIIQSALTLGMAGLPFTCPGPAGGLPKPPKTPRLGSAVQHKNNSDVDPELLVRQAQAMALLPMMRIGVAPWRQLDATYLDPHNDASKKHREQQNAARRRRAVTLGLLATPVAMNANTLAALADNSGNAEGAQVGSYLPASTIEEGFVDFVPDADLTPALRAGKIDAQNPYRFSLPSTWRKNRVANILSGNYCQPSCDEPTTEVLFTDSKEGRAVVIIAPVDKLGRRGKVTDVASVGTLDSIISAVGSYITGDTIEPDENVVKKEEKTIDGKLYYTYELDTPFAINGTHGLASVTLQGEVLVLFAISASDSQWDKAEGKLKTMVDSFRA</sequence>
<accession>A0A830HGE4</accession>
<dbReference type="InterPro" id="IPR050091">
    <property type="entry name" value="PKS_NRPS_Biosynth_Enz"/>
</dbReference>
<dbReference type="InterPro" id="IPR016123">
    <property type="entry name" value="Mog1/PsbP_a/b/a-sand"/>
</dbReference>
<dbReference type="InterPro" id="IPR009081">
    <property type="entry name" value="PP-bd_ACP"/>
</dbReference>
<dbReference type="Pfam" id="PF21089">
    <property type="entry name" value="PKS_DH_N"/>
    <property type="match status" value="1"/>
</dbReference>
<dbReference type="Proteomes" id="UP000660262">
    <property type="component" value="Unassembled WGS sequence"/>
</dbReference>
<dbReference type="GO" id="GO:0004312">
    <property type="term" value="F:fatty acid synthase activity"/>
    <property type="evidence" value="ECO:0007669"/>
    <property type="project" value="TreeGrafter"/>
</dbReference>
<dbReference type="GO" id="GO:0005509">
    <property type="term" value="F:calcium ion binding"/>
    <property type="evidence" value="ECO:0007669"/>
    <property type="project" value="InterPro"/>
</dbReference>
<organism evidence="7 8">
    <name type="scientific">Pycnococcus provasolii</name>
    <dbReference type="NCBI Taxonomy" id="41880"/>
    <lineage>
        <taxon>Eukaryota</taxon>
        <taxon>Viridiplantae</taxon>
        <taxon>Chlorophyta</taxon>
        <taxon>Pseudoscourfieldiophyceae</taxon>
        <taxon>Pseudoscourfieldiales</taxon>
        <taxon>Pycnococcaceae</taxon>
        <taxon>Pycnococcus</taxon>
    </lineage>
</organism>
<dbReference type="SMART" id="SM00823">
    <property type="entry name" value="PKS_PP"/>
    <property type="match status" value="1"/>
</dbReference>
<evidence type="ECO:0000256" key="2">
    <source>
        <dbReference type="ARBA" id="ARBA00022553"/>
    </source>
</evidence>
<feature type="region of interest" description="C-terminal hotdog fold" evidence="3">
    <location>
        <begin position="273"/>
        <end position="434"/>
    </location>
</feature>
<dbReference type="InterPro" id="IPR057326">
    <property type="entry name" value="KR_dom"/>
</dbReference>
<dbReference type="GO" id="GO:0006633">
    <property type="term" value="P:fatty acid biosynthetic process"/>
    <property type="evidence" value="ECO:0007669"/>
    <property type="project" value="TreeGrafter"/>
</dbReference>
<name>A0A830HGE4_9CHLO</name>
<evidence type="ECO:0000256" key="1">
    <source>
        <dbReference type="ARBA" id="ARBA00022450"/>
    </source>
</evidence>
<dbReference type="PROSITE" id="PS51257">
    <property type="entry name" value="PROKAR_LIPOPROTEIN"/>
    <property type="match status" value="1"/>
</dbReference>
<dbReference type="Pfam" id="PF01789">
    <property type="entry name" value="PsbP"/>
    <property type="match status" value="1"/>
</dbReference>
<protein>
    <recommendedName>
        <fullName evidence="9">Carrier domain-containing protein</fullName>
    </recommendedName>
</protein>
<comment type="caution">
    <text evidence="7">The sequence shown here is derived from an EMBL/GenBank/DDBJ whole genome shotgun (WGS) entry which is preliminary data.</text>
</comment>
<dbReference type="InterPro" id="IPR036736">
    <property type="entry name" value="ACP-like_sf"/>
</dbReference>
<dbReference type="OrthoDB" id="512438at2759"/>
<proteinExistence type="predicted"/>
<evidence type="ECO:0000256" key="3">
    <source>
        <dbReference type="PROSITE-ProRule" id="PRU01363"/>
    </source>
</evidence>
<dbReference type="SUPFAM" id="SSF55724">
    <property type="entry name" value="Mog1p/PsbP-like"/>
    <property type="match status" value="1"/>
</dbReference>
<feature type="region of interest" description="Disordered" evidence="4">
    <location>
        <begin position="905"/>
        <end position="928"/>
    </location>
</feature>
<keyword evidence="2" id="KW-0597">Phosphoprotein</keyword>
<evidence type="ECO:0008006" key="9">
    <source>
        <dbReference type="Google" id="ProtNLM"/>
    </source>
</evidence>
<evidence type="ECO:0000313" key="8">
    <source>
        <dbReference type="Proteomes" id="UP000660262"/>
    </source>
</evidence>
<dbReference type="SUPFAM" id="SSF47336">
    <property type="entry name" value="ACP-like"/>
    <property type="match status" value="1"/>
</dbReference>
<feature type="domain" description="PKS/mFAS DH" evidence="6">
    <location>
        <begin position="114"/>
        <end position="434"/>
    </location>
</feature>
<dbReference type="InterPro" id="IPR020806">
    <property type="entry name" value="PKS_PP-bd"/>
</dbReference>
<dbReference type="GO" id="GO:0009654">
    <property type="term" value="C:photosystem II oxygen evolving complex"/>
    <property type="evidence" value="ECO:0007669"/>
    <property type="project" value="InterPro"/>
</dbReference>
<dbReference type="SUPFAM" id="SSF56801">
    <property type="entry name" value="Acetyl-CoA synthetase-like"/>
    <property type="match status" value="1"/>
</dbReference>
<dbReference type="Pfam" id="PF00550">
    <property type="entry name" value="PP-binding"/>
    <property type="match status" value="1"/>
</dbReference>
<gene>
    <name evidence="7" type="ORF">PPROV_000492100</name>
</gene>
<feature type="domain" description="Carrier" evidence="5">
    <location>
        <begin position="591"/>
        <end position="665"/>
    </location>
</feature>